<accession>A0AAV3P0A1</accession>
<evidence type="ECO:0000313" key="2">
    <source>
        <dbReference type="Proteomes" id="UP001454036"/>
    </source>
</evidence>
<comment type="caution">
    <text evidence="1">The sequence shown here is derived from an EMBL/GenBank/DDBJ whole genome shotgun (WGS) entry which is preliminary data.</text>
</comment>
<protein>
    <submittedName>
        <fullName evidence="1">Uncharacterized protein</fullName>
    </submittedName>
</protein>
<dbReference type="Proteomes" id="UP001454036">
    <property type="component" value="Unassembled WGS sequence"/>
</dbReference>
<dbReference type="EMBL" id="BAABME010000675">
    <property type="protein sequence ID" value="GAA0144658.1"/>
    <property type="molecule type" value="Genomic_DNA"/>
</dbReference>
<evidence type="ECO:0000313" key="1">
    <source>
        <dbReference type="EMBL" id="GAA0144658.1"/>
    </source>
</evidence>
<proteinExistence type="predicted"/>
<reference evidence="1 2" key="1">
    <citation type="submission" date="2024-01" db="EMBL/GenBank/DDBJ databases">
        <title>The complete chloroplast genome sequence of Lithospermum erythrorhizon: insights into the phylogenetic relationship among Boraginaceae species and the maternal lineages of purple gromwells.</title>
        <authorList>
            <person name="Okada T."/>
            <person name="Watanabe K."/>
        </authorList>
    </citation>
    <scope>NUCLEOTIDE SEQUENCE [LARGE SCALE GENOMIC DNA]</scope>
</reference>
<keyword evidence="2" id="KW-1185">Reference proteome</keyword>
<gene>
    <name evidence="1" type="ORF">LIER_05046</name>
</gene>
<sequence>MSTFTSMSSSSTFTFTINHCILKRSWYYGSSFEFKCNKILLEVQLYLECLEYDMQLHTCTLTLWNMFCSSADMASWH</sequence>
<organism evidence="1 2">
    <name type="scientific">Lithospermum erythrorhizon</name>
    <name type="common">Purple gromwell</name>
    <name type="synonym">Lithospermum officinale var. erythrorhizon</name>
    <dbReference type="NCBI Taxonomy" id="34254"/>
    <lineage>
        <taxon>Eukaryota</taxon>
        <taxon>Viridiplantae</taxon>
        <taxon>Streptophyta</taxon>
        <taxon>Embryophyta</taxon>
        <taxon>Tracheophyta</taxon>
        <taxon>Spermatophyta</taxon>
        <taxon>Magnoliopsida</taxon>
        <taxon>eudicotyledons</taxon>
        <taxon>Gunneridae</taxon>
        <taxon>Pentapetalae</taxon>
        <taxon>asterids</taxon>
        <taxon>lamiids</taxon>
        <taxon>Boraginales</taxon>
        <taxon>Boraginaceae</taxon>
        <taxon>Boraginoideae</taxon>
        <taxon>Lithospermeae</taxon>
        <taxon>Lithospermum</taxon>
    </lineage>
</organism>
<name>A0AAV3P0A1_LITER</name>
<dbReference type="AlphaFoldDB" id="A0AAV3P0A1"/>